<protein>
    <submittedName>
        <fullName evidence="2">Uncharacterized protein</fullName>
    </submittedName>
</protein>
<gene>
    <name evidence="2" type="ORF">CCAM_LOCUS38313</name>
</gene>
<feature type="region of interest" description="Disordered" evidence="1">
    <location>
        <begin position="59"/>
        <end position="98"/>
    </location>
</feature>
<organism evidence="2 3">
    <name type="scientific">Cuscuta campestris</name>
    <dbReference type="NCBI Taxonomy" id="132261"/>
    <lineage>
        <taxon>Eukaryota</taxon>
        <taxon>Viridiplantae</taxon>
        <taxon>Streptophyta</taxon>
        <taxon>Embryophyta</taxon>
        <taxon>Tracheophyta</taxon>
        <taxon>Spermatophyta</taxon>
        <taxon>Magnoliopsida</taxon>
        <taxon>eudicotyledons</taxon>
        <taxon>Gunneridae</taxon>
        <taxon>Pentapetalae</taxon>
        <taxon>asterids</taxon>
        <taxon>lamiids</taxon>
        <taxon>Solanales</taxon>
        <taxon>Convolvulaceae</taxon>
        <taxon>Cuscuteae</taxon>
        <taxon>Cuscuta</taxon>
        <taxon>Cuscuta subgen. Grammica</taxon>
        <taxon>Cuscuta sect. Cleistogrammica</taxon>
    </lineage>
</organism>
<name>A0A484N7E9_9ASTE</name>
<evidence type="ECO:0000256" key="1">
    <source>
        <dbReference type="SAM" id="MobiDB-lite"/>
    </source>
</evidence>
<dbReference type="EMBL" id="OOIL02006049">
    <property type="protein sequence ID" value="VFQ96537.1"/>
    <property type="molecule type" value="Genomic_DNA"/>
</dbReference>
<reference evidence="2 3" key="1">
    <citation type="submission" date="2018-04" db="EMBL/GenBank/DDBJ databases">
        <authorList>
            <person name="Vogel A."/>
        </authorList>
    </citation>
    <scope>NUCLEOTIDE SEQUENCE [LARGE SCALE GENOMIC DNA]</scope>
</reference>
<sequence>MTRGSYDVPFEKLMVPAPINLPVKATRLRPNPQTQTAPFSPVFHQFVFALRPSPFPYSLQSPDARRQVAGAAASPERPEVVAQPSAPSALRPQVLNRF</sequence>
<evidence type="ECO:0000313" key="3">
    <source>
        <dbReference type="Proteomes" id="UP000595140"/>
    </source>
</evidence>
<dbReference type="Proteomes" id="UP000595140">
    <property type="component" value="Unassembled WGS sequence"/>
</dbReference>
<evidence type="ECO:0000313" key="2">
    <source>
        <dbReference type="EMBL" id="VFQ96537.1"/>
    </source>
</evidence>
<keyword evidence="3" id="KW-1185">Reference proteome</keyword>
<accession>A0A484N7E9</accession>
<dbReference type="AlphaFoldDB" id="A0A484N7E9"/>
<proteinExistence type="predicted"/>